<accession>M5RV35</accession>
<sequence>MKRRMKFSLATLLAAVAVSAAWFSHIHNSAANQRDATVWLDSIHTGLWRYDSDPQHAGFADPATRDSRGTVEPLFGPDYVHDIEEVLAYDPALGNLNQIAKLRKLTTLNIGSDTQLDLSALPKLSHLKQLTIHAQGINTLEPLHHMAALDSVLIIDTPVDPNELAALKNARPELQIQVTP</sequence>
<name>M5RV35_9BACT</name>
<dbReference type="PATRIC" id="fig|1265738.3.peg.1"/>
<gene>
    <name evidence="2" type="ORF">RMSM_00002</name>
</gene>
<evidence type="ECO:0000256" key="1">
    <source>
        <dbReference type="SAM" id="SignalP"/>
    </source>
</evidence>
<keyword evidence="3" id="KW-1185">Reference proteome</keyword>
<dbReference type="InterPro" id="IPR032675">
    <property type="entry name" value="LRR_dom_sf"/>
</dbReference>
<evidence type="ECO:0000313" key="2">
    <source>
        <dbReference type="EMBL" id="EMI23066.1"/>
    </source>
</evidence>
<proteinExistence type="predicted"/>
<reference evidence="2 3" key="1">
    <citation type="journal article" date="2013" name="Mar. Genomics">
        <title>Expression of sulfatases in Rhodopirellula baltica and the diversity of sulfatases in the genus Rhodopirellula.</title>
        <authorList>
            <person name="Wegner C.E."/>
            <person name="Richter-Heitmann T."/>
            <person name="Klindworth A."/>
            <person name="Klockow C."/>
            <person name="Richter M."/>
            <person name="Achstetter T."/>
            <person name="Glockner F.O."/>
            <person name="Harder J."/>
        </authorList>
    </citation>
    <scope>NUCLEOTIDE SEQUENCE [LARGE SCALE GENOMIC DNA]</scope>
    <source>
        <strain evidence="2 3">SM1</strain>
    </source>
</reference>
<comment type="caution">
    <text evidence="2">The sequence shown here is derived from an EMBL/GenBank/DDBJ whole genome shotgun (WGS) entry which is preliminary data.</text>
</comment>
<feature type="signal peptide" evidence="1">
    <location>
        <begin position="1"/>
        <end position="20"/>
    </location>
</feature>
<dbReference type="AlphaFoldDB" id="M5RV35"/>
<dbReference type="EMBL" id="ANOG01000001">
    <property type="protein sequence ID" value="EMI23066.1"/>
    <property type="molecule type" value="Genomic_DNA"/>
</dbReference>
<organism evidence="2 3">
    <name type="scientific">Rhodopirellula maiorica SM1</name>
    <dbReference type="NCBI Taxonomy" id="1265738"/>
    <lineage>
        <taxon>Bacteria</taxon>
        <taxon>Pseudomonadati</taxon>
        <taxon>Planctomycetota</taxon>
        <taxon>Planctomycetia</taxon>
        <taxon>Pirellulales</taxon>
        <taxon>Pirellulaceae</taxon>
        <taxon>Novipirellula</taxon>
    </lineage>
</organism>
<protein>
    <submittedName>
        <fullName evidence="2">Putative secreted protein</fullName>
    </submittedName>
</protein>
<evidence type="ECO:0000313" key="3">
    <source>
        <dbReference type="Proteomes" id="UP000011991"/>
    </source>
</evidence>
<dbReference type="Gene3D" id="3.80.10.10">
    <property type="entry name" value="Ribonuclease Inhibitor"/>
    <property type="match status" value="1"/>
</dbReference>
<feature type="chain" id="PRO_5004070826" evidence="1">
    <location>
        <begin position="21"/>
        <end position="180"/>
    </location>
</feature>
<dbReference type="Proteomes" id="UP000011991">
    <property type="component" value="Unassembled WGS sequence"/>
</dbReference>
<keyword evidence="1" id="KW-0732">Signal</keyword>